<proteinExistence type="predicted"/>
<comment type="caution">
    <text evidence="3">The sequence shown here is derived from an EMBL/GenBank/DDBJ whole genome shotgun (WGS) entry which is preliminary data.</text>
</comment>
<gene>
    <name evidence="3" type="ORF">Tco025E_02852</name>
</gene>
<evidence type="ECO:0000256" key="2">
    <source>
        <dbReference type="SAM" id="MobiDB-lite"/>
    </source>
</evidence>
<dbReference type="OrthoDB" id="249788at2759"/>
<keyword evidence="1" id="KW-0175">Coiled coil</keyword>
<protein>
    <submittedName>
        <fullName evidence="3">Uncharacterized protein</fullName>
    </submittedName>
</protein>
<feature type="region of interest" description="Disordered" evidence="2">
    <location>
        <begin position="1"/>
        <end position="31"/>
    </location>
</feature>
<dbReference type="RefSeq" id="XP_029230202.1">
    <property type="nucleotide sequence ID" value="XM_029369775.1"/>
</dbReference>
<accession>A0A3R7PQL6</accession>
<feature type="compositionally biased region" description="Low complexity" evidence="2">
    <location>
        <begin position="103"/>
        <end position="112"/>
    </location>
</feature>
<feature type="compositionally biased region" description="Low complexity" evidence="2">
    <location>
        <begin position="15"/>
        <end position="31"/>
    </location>
</feature>
<feature type="coiled-coil region" evidence="1">
    <location>
        <begin position="202"/>
        <end position="247"/>
    </location>
</feature>
<dbReference type="GeneID" id="40316463"/>
<feature type="region of interest" description="Disordered" evidence="2">
    <location>
        <begin position="91"/>
        <end position="133"/>
    </location>
</feature>
<evidence type="ECO:0000313" key="4">
    <source>
        <dbReference type="Proteomes" id="UP000284403"/>
    </source>
</evidence>
<organism evidence="3 4">
    <name type="scientific">Trypanosoma conorhini</name>
    <dbReference type="NCBI Taxonomy" id="83891"/>
    <lineage>
        <taxon>Eukaryota</taxon>
        <taxon>Discoba</taxon>
        <taxon>Euglenozoa</taxon>
        <taxon>Kinetoplastea</taxon>
        <taxon>Metakinetoplastina</taxon>
        <taxon>Trypanosomatida</taxon>
        <taxon>Trypanosomatidae</taxon>
        <taxon>Trypanosoma</taxon>
    </lineage>
</organism>
<dbReference type="AlphaFoldDB" id="A0A3R7PQL6"/>
<evidence type="ECO:0000313" key="3">
    <source>
        <dbReference type="EMBL" id="RNF23630.1"/>
    </source>
</evidence>
<feature type="coiled-coil region" evidence="1">
    <location>
        <begin position="44"/>
        <end position="78"/>
    </location>
</feature>
<sequence length="596" mass="64884">MRSKSQSTSSRANGTAAAAAAAATNTNTTTATVPVAAALPTKKVAELVRQLAESQYEAQQLHRRMEALQHENASLRATILRRDAAGSVVGVAPPQQEEPPKNLQQRQQLQQLRRGEGEGPPAGAGKNTPAINSSSVKNSVFMDGPLSYAPGTQASLAPDAMGAYLTPPCLSLKAAGEPSATGAENVGGQHSSSGESCLKRKYAKLKRIYEKTLRERDEQLAEVQQLVHQIQAEHDELRHRHERERLQQQLELESKGRMLLETKTKSLEEEKLAWQQRFLRLLEEPSHVRTPVMAREVTEALSDASAAGKPPPRPDGLNLTELSLMWPESALASVLDTDTFPQSVSASHGSSYGNAVKRKMNDVEQLYLQRRRQQRGEGVVSAVDSSGAQNVLPRSLAATSRRSVAVQVRPSATTATSQTETYSQRSVGTFVDFGNQKNMATGDMLRTAGESELKQESQKGTFSTFDRKLEELPQAPFPEISKSSLPFYALRPAQQKGLQHHVYYAVGQVHGMGNGCHPSCVPPFRQLGEQEPFSATFAPSAAAAASSCMAGFENLPDKDQATRDRLEADILKHDQLLEAVAKLQRKAQRVAKTPSF</sequence>
<reference evidence="3 4" key="1">
    <citation type="journal article" date="2018" name="BMC Genomics">
        <title>Genomic comparison of Trypanosoma conorhini and Trypanosoma rangeli to Trypanosoma cruzi strains of high and low virulence.</title>
        <authorList>
            <person name="Bradwell K.R."/>
            <person name="Koparde V.N."/>
            <person name="Matveyev A.V."/>
            <person name="Serrano M.G."/>
            <person name="Alves J.M."/>
            <person name="Parikh H."/>
            <person name="Huang B."/>
            <person name="Lee V."/>
            <person name="Espinosa-Alvarez O."/>
            <person name="Ortiz P.A."/>
            <person name="Costa-Martins A.G."/>
            <person name="Teixeira M.M."/>
            <person name="Buck G.A."/>
        </authorList>
    </citation>
    <scope>NUCLEOTIDE SEQUENCE [LARGE SCALE GENOMIC DNA]</scope>
    <source>
        <strain evidence="3 4">025E</strain>
    </source>
</reference>
<dbReference type="EMBL" id="MKKU01000115">
    <property type="protein sequence ID" value="RNF23630.1"/>
    <property type="molecule type" value="Genomic_DNA"/>
</dbReference>
<name>A0A3R7PQL6_9TRYP</name>
<evidence type="ECO:0000256" key="1">
    <source>
        <dbReference type="SAM" id="Coils"/>
    </source>
</evidence>
<keyword evidence="4" id="KW-1185">Reference proteome</keyword>
<feature type="compositionally biased region" description="Polar residues" evidence="2">
    <location>
        <begin position="1"/>
        <end position="13"/>
    </location>
</feature>
<dbReference type="Proteomes" id="UP000284403">
    <property type="component" value="Unassembled WGS sequence"/>
</dbReference>